<evidence type="ECO:0000256" key="4">
    <source>
        <dbReference type="ARBA" id="ARBA00023125"/>
    </source>
</evidence>
<dbReference type="GO" id="GO:0005634">
    <property type="term" value="C:nucleus"/>
    <property type="evidence" value="ECO:0007669"/>
    <property type="project" value="UniProtKB-SubCell"/>
</dbReference>
<proteinExistence type="inferred from homology"/>
<accession>A0A397DBH5</accession>
<keyword evidence="3" id="KW-0805">Transcription regulation</keyword>
<feature type="compositionally biased region" description="Pro residues" evidence="7">
    <location>
        <begin position="1016"/>
        <end position="1027"/>
    </location>
</feature>
<feature type="compositionally biased region" description="Low complexity" evidence="7">
    <location>
        <begin position="115"/>
        <end position="131"/>
    </location>
</feature>
<dbReference type="GO" id="GO:0003700">
    <property type="term" value="F:DNA-binding transcription factor activity"/>
    <property type="evidence" value="ECO:0007669"/>
    <property type="project" value="InterPro"/>
</dbReference>
<dbReference type="PANTHER" id="PTHR47416">
    <property type="entry name" value="BASIC-LEUCINE ZIPPER TRANSCRIPTION FACTOR F-RELATED"/>
    <property type="match status" value="1"/>
</dbReference>
<evidence type="ECO:0000256" key="6">
    <source>
        <dbReference type="ARBA" id="ARBA00023242"/>
    </source>
</evidence>
<evidence type="ECO:0000259" key="8">
    <source>
        <dbReference type="PROSITE" id="PS50217"/>
    </source>
</evidence>
<feature type="compositionally biased region" description="Low complexity" evidence="7">
    <location>
        <begin position="1068"/>
        <end position="1104"/>
    </location>
</feature>
<feature type="region of interest" description="Disordered" evidence="7">
    <location>
        <begin position="1"/>
        <end position="42"/>
    </location>
</feature>
<feature type="region of interest" description="Disordered" evidence="7">
    <location>
        <begin position="527"/>
        <end position="552"/>
    </location>
</feature>
<feature type="compositionally biased region" description="Acidic residues" evidence="7">
    <location>
        <begin position="151"/>
        <end position="166"/>
    </location>
</feature>
<dbReference type="InterPro" id="IPR046347">
    <property type="entry name" value="bZIP_sf"/>
</dbReference>
<dbReference type="PROSITE" id="PS00036">
    <property type="entry name" value="BZIP_BASIC"/>
    <property type="match status" value="1"/>
</dbReference>
<dbReference type="VEuPathDB" id="FungiDB:H257_10783"/>
<reference evidence="9 10" key="1">
    <citation type="submission" date="2018-08" db="EMBL/GenBank/DDBJ databases">
        <title>Aphanomyces genome sequencing and annotation.</title>
        <authorList>
            <person name="Minardi D."/>
            <person name="Oidtmann B."/>
            <person name="Van Der Giezen M."/>
            <person name="Studholme D.J."/>
        </authorList>
    </citation>
    <scope>NUCLEOTIDE SEQUENCE [LARGE SCALE GENOMIC DNA]</scope>
    <source>
        <strain evidence="9 10">D2</strain>
    </source>
</reference>
<feature type="region of interest" description="Disordered" evidence="7">
    <location>
        <begin position="632"/>
        <end position="671"/>
    </location>
</feature>
<feature type="compositionally biased region" description="Basic and acidic residues" evidence="7">
    <location>
        <begin position="727"/>
        <end position="738"/>
    </location>
</feature>
<comment type="caution">
    <text evidence="9">The sequence shown here is derived from an EMBL/GenBank/DDBJ whole genome shotgun (WGS) entry which is preliminary data.</text>
</comment>
<dbReference type="AlphaFoldDB" id="A0A397DBH5"/>
<comment type="subcellular location">
    <subcellularLocation>
        <location evidence="1">Nucleus</location>
    </subcellularLocation>
</comment>
<evidence type="ECO:0000256" key="7">
    <source>
        <dbReference type="SAM" id="MobiDB-lite"/>
    </source>
</evidence>
<feature type="region of interest" description="Disordered" evidence="7">
    <location>
        <begin position="713"/>
        <end position="795"/>
    </location>
</feature>
<feature type="region of interest" description="Disordered" evidence="7">
    <location>
        <begin position="1011"/>
        <end position="1031"/>
    </location>
</feature>
<dbReference type="CDD" id="cd14690">
    <property type="entry name" value="bZIP_CREB1"/>
    <property type="match status" value="1"/>
</dbReference>
<keyword evidence="6" id="KW-0539">Nucleus</keyword>
<dbReference type="VEuPathDB" id="FungiDB:H257_10784"/>
<evidence type="ECO:0000256" key="1">
    <source>
        <dbReference type="ARBA" id="ARBA00004123"/>
    </source>
</evidence>
<feature type="compositionally biased region" description="Polar residues" evidence="7">
    <location>
        <begin position="783"/>
        <end position="795"/>
    </location>
</feature>
<sequence>MDSRQGQQVPGQSGLVHVTSPAPESVQAATAPYTPTLTGLDTGDIFRDEDAFQWLFLTSDLAPLDQTMSFGDEIKDDDLFHFVPSVESSPDAPPPSVSSTSMQSRQHSLDIAGTSSQLPLKSPSSSSVSVAPKPPLIKRESTAGSSVASFDSDESSSDSDDVDDSDGASSSQTTDLSKKKRKRLKRNRDSARESRKRRMARIQENELRLKKLELENVDLKMRLQIGKEAIVVERQEKASYKQKMRHLLQTGASPAEVAQYIELYKSNYSDYGAKRRETLAFHVARVRDLLLPTQVTKMCLYSVENADEVNKTSSSSSLPRQAATDPNEHANLWEILAKELDISEAQQRQIFTRRDQIKRLRDNLTKNLRNLAAFEVATQEKNRSLDNEVSLLQTILTPQQATKFIIWVKDNPAFMYMLDQLVQSIIAGTDGVDDRSSQYASTGQMRCRASMLFEGLVVWTKLAPAAQDTTVRDRVAGKLALALHNYGAELEHLDEVGAYEVSAACFGKDHDNTKTMGRTLQSFSMALKEGPLSPPPKKCPSPPRTPHDKQDRWRSSIIWPALLKRLHENYTDDVIIFDLSPPKKPPKQSGPASTAKNMQPKPPPVIANPMTSMFAPKNVTYAPVLLHREVVTRSTDAPTKQQRPATAKSPWNKTSPPKDSSPYAFNPHHPVVTAARPPLASFDATPHRPKAVPTPVAKLHATLKLAEAMAVEDEIHEPSSARSKLLAKREQRMRERRPSATLQMTSSLDAMHSADSGDMDSTGTINQDIQDDDKPSASDQHSDTTGTRPEMNEASSANARLEIARQLSEQVLGSVLRAVSSPDKGAGAVCGPTKALLTPLAVHHADKGSPVCSEENQGTMELPPVATSHDFVRQLSHRVVEFVFESLSPTNAAQKPPHPSELAVEEGPKLPPPSLSPTPRRLPTLDNVDLAPATMTAFLATPQSLWRTRTNSCDCSIDLEAVASAVESQHLNSLVVSLTCTPDDGFLIEVDPSFIPGDFLENATTAPHSLPAACYAPPPDTNDPSPPESHLHHMLARQFTSRVCHAAVQSLVRVDSPESDADTALLTPSSSRHSPSTESPDSLGLASPPSTSSVTVTTTGTVPP</sequence>
<evidence type="ECO:0000256" key="2">
    <source>
        <dbReference type="ARBA" id="ARBA00007163"/>
    </source>
</evidence>
<keyword evidence="4" id="KW-0238">DNA-binding</keyword>
<dbReference type="PROSITE" id="PS50217">
    <property type="entry name" value="BZIP"/>
    <property type="match status" value="1"/>
</dbReference>
<feature type="compositionally biased region" description="Polar residues" evidence="7">
    <location>
        <begin position="632"/>
        <end position="658"/>
    </location>
</feature>
<feature type="compositionally biased region" description="Polar residues" evidence="7">
    <location>
        <begin position="759"/>
        <end position="768"/>
    </location>
</feature>
<evidence type="ECO:0000256" key="3">
    <source>
        <dbReference type="ARBA" id="ARBA00023015"/>
    </source>
</evidence>
<dbReference type="SMART" id="SM00338">
    <property type="entry name" value="BRLZ"/>
    <property type="match status" value="1"/>
</dbReference>
<dbReference type="GO" id="GO:0003677">
    <property type="term" value="F:DNA binding"/>
    <property type="evidence" value="ECO:0007669"/>
    <property type="project" value="UniProtKB-KW"/>
</dbReference>
<gene>
    <name evidence="9" type="ORF">DYB30_000972</name>
</gene>
<organism evidence="9 10">
    <name type="scientific">Aphanomyces astaci</name>
    <name type="common">Crayfish plague agent</name>
    <dbReference type="NCBI Taxonomy" id="112090"/>
    <lineage>
        <taxon>Eukaryota</taxon>
        <taxon>Sar</taxon>
        <taxon>Stramenopiles</taxon>
        <taxon>Oomycota</taxon>
        <taxon>Saprolegniomycetes</taxon>
        <taxon>Saprolegniales</taxon>
        <taxon>Verrucalvaceae</taxon>
        <taxon>Aphanomyces</taxon>
    </lineage>
</organism>
<feature type="region of interest" description="Disordered" evidence="7">
    <location>
        <begin position="890"/>
        <end position="921"/>
    </location>
</feature>
<evidence type="ECO:0000313" key="9">
    <source>
        <dbReference type="EMBL" id="RHY62218.1"/>
    </source>
</evidence>
<dbReference type="Proteomes" id="UP000266643">
    <property type="component" value="Unassembled WGS sequence"/>
</dbReference>
<feature type="domain" description="BZIP" evidence="8">
    <location>
        <begin position="177"/>
        <end position="224"/>
    </location>
</feature>
<feature type="region of interest" description="Disordered" evidence="7">
    <location>
        <begin position="83"/>
        <end position="199"/>
    </location>
</feature>
<feature type="compositionally biased region" description="Polar residues" evidence="7">
    <location>
        <begin position="1"/>
        <end position="11"/>
    </location>
</feature>
<keyword evidence="5" id="KW-0804">Transcription</keyword>
<evidence type="ECO:0000256" key="5">
    <source>
        <dbReference type="ARBA" id="ARBA00023163"/>
    </source>
</evidence>
<evidence type="ECO:0000313" key="10">
    <source>
        <dbReference type="Proteomes" id="UP000266643"/>
    </source>
</evidence>
<comment type="similarity">
    <text evidence="2">Belongs to the bZIP family.</text>
</comment>
<feature type="region of interest" description="Disordered" evidence="7">
    <location>
        <begin position="1054"/>
        <end position="1104"/>
    </location>
</feature>
<dbReference type="EMBL" id="QUTD01005390">
    <property type="protein sequence ID" value="RHY62218.1"/>
    <property type="molecule type" value="Genomic_DNA"/>
</dbReference>
<dbReference type="PANTHER" id="PTHR47416:SF8">
    <property type="entry name" value="BASIC-LEUCINE ZIPPER TRANSCRIPTION FACTOR E-RELATED"/>
    <property type="match status" value="1"/>
</dbReference>
<protein>
    <recommendedName>
        <fullName evidence="8">BZIP domain-containing protein</fullName>
    </recommendedName>
</protein>
<dbReference type="InterPro" id="IPR004827">
    <property type="entry name" value="bZIP"/>
</dbReference>
<feature type="region of interest" description="Disordered" evidence="7">
    <location>
        <begin position="579"/>
        <end position="611"/>
    </location>
</feature>
<name>A0A397DBH5_APHAT</name>
<feature type="compositionally biased region" description="Pro residues" evidence="7">
    <location>
        <begin position="532"/>
        <end position="544"/>
    </location>
</feature>
<feature type="compositionally biased region" description="Basic and acidic residues" evidence="7">
    <location>
        <begin position="772"/>
        <end position="782"/>
    </location>
</feature>
<dbReference type="SUPFAM" id="SSF57959">
    <property type="entry name" value="Leucine zipper domain"/>
    <property type="match status" value="1"/>
</dbReference>